<protein>
    <submittedName>
        <fullName evidence="2">Uridine kinase</fullName>
    </submittedName>
</protein>
<dbReference type="GO" id="GO:0016301">
    <property type="term" value="F:kinase activity"/>
    <property type="evidence" value="ECO:0007669"/>
    <property type="project" value="UniProtKB-KW"/>
</dbReference>
<sequence>MDHFYVGKKFMKADAKGVYDFDAPESVNIEECAKAVQSLSEGKKTTIPFYDMKLSERTGTQDIQVNPHHRFIVVEGLFSFYEPLGSLASFKVFLDTPREIRVARRMLRDQSKGRSDIETLAWSIVVEKNHAKYVEPMKQAADIIIPFSYNPVSFS</sequence>
<accession>A0A0G0I801</accession>
<dbReference type="InterPro" id="IPR006083">
    <property type="entry name" value="PRK/URK"/>
</dbReference>
<dbReference type="EMBL" id="LBTX01000003">
    <property type="protein sequence ID" value="KKQ50642.1"/>
    <property type="molecule type" value="Genomic_DNA"/>
</dbReference>
<dbReference type="PRINTS" id="PR00988">
    <property type="entry name" value="URIDINKINASE"/>
</dbReference>
<dbReference type="InterPro" id="IPR027417">
    <property type="entry name" value="P-loop_NTPase"/>
</dbReference>
<keyword evidence="2" id="KW-0418">Kinase</keyword>
<feature type="domain" description="Phosphoribulokinase/uridine kinase" evidence="1">
    <location>
        <begin position="15"/>
        <end position="146"/>
    </location>
</feature>
<reference evidence="2 3" key="1">
    <citation type="journal article" date="2015" name="Nature">
        <title>rRNA introns, odd ribosomes, and small enigmatic genomes across a large radiation of phyla.</title>
        <authorList>
            <person name="Brown C.T."/>
            <person name="Hug L.A."/>
            <person name="Thomas B.C."/>
            <person name="Sharon I."/>
            <person name="Castelle C.J."/>
            <person name="Singh A."/>
            <person name="Wilkins M.J."/>
            <person name="Williams K.H."/>
            <person name="Banfield J.F."/>
        </authorList>
    </citation>
    <scope>NUCLEOTIDE SEQUENCE [LARGE SCALE GENOMIC DNA]</scope>
</reference>
<evidence type="ECO:0000259" key="1">
    <source>
        <dbReference type="Pfam" id="PF00485"/>
    </source>
</evidence>
<gene>
    <name evidence="2" type="ORF">US68_C0003G0008</name>
</gene>
<dbReference type="AlphaFoldDB" id="A0A0G0I801"/>
<dbReference type="GO" id="GO:0005524">
    <property type="term" value="F:ATP binding"/>
    <property type="evidence" value="ECO:0007669"/>
    <property type="project" value="InterPro"/>
</dbReference>
<proteinExistence type="predicted"/>
<name>A0A0G0I801_9BACT</name>
<comment type="caution">
    <text evidence="2">The sequence shown here is derived from an EMBL/GenBank/DDBJ whole genome shotgun (WGS) entry which is preliminary data.</text>
</comment>
<dbReference type="PANTHER" id="PTHR10285">
    <property type="entry name" value="URIDINE KINASE"/>
    <property type="match status" value="1"/>
</dbReference>
<evidence type="ECO:0000313" key="2">
    <source>
        <dbReference type="EMBL" id="KKQ50642.1"/>
    </source>
</evidence>
<organism evidence="2 3">
    <name type="scientific">Candidatus Shapirobacteria bacterium GW2011_GWE1_38_10</name>
    <dbReference type="NCBI Taxonomy" id="1618488"/>
    <lineage>
        <taxon>Bacteria</taxon>
        <taxon>Candidatus Shapironibacteriota</taxon>
    </lineage>
</organism>
<evidence type="ECO:0000313" key="3">
    <source>
        <dbReference type="Proteomes" id="UP000034231"/>
    </source>
</evidence>
<dbReference type="Proteomes" id="UP000034231">
    <property type="component" value="Unassembled WGS sequence"/>
</dbReference>
<dbReference type="SUPFAM" id="SSF52540">
    <property type="entry name" value="P-loop containing nucleoside triphosphate hydrolases"/>
    <property type="match status" value="1"/>
</dbReference>
<keyword evidence="2" id="KW-0808">Transferase</keyword>
<dbReference type="Pfam" id="PF00485">
    <property type="entry name" value="PRK"/>
    <property type="match status" value="1"/>
</dbReference>
<dbReference type="Gene3D" id="3.40.50.300">
    <property type="entry name" value="P-loop containing nucleotide triphosphate hydrolases"/>
    <property type="match status" value="1"/>
</dbReference>